<dbReference type="RefSeq" id="WP_152932595.1">
    <property type="nucleotide sequence ID" value="NZ_RYCF01000501.1"/>
</dbReference>
<evidence type="ECO:0000256" key="2">
    <source>
        <dbReference type="ARBA" id="ARBA00008064"/>
    </source>
</evidence>
<dbReference type="GO" id="GO:0009297">
    <property type="term" value="P:pilus assembly"/>
    <property type="evidence" value="ECO:0007669"/>
    <property type="project" value="InterPro"/>
</dbReference>
<evidence type="ECO:0000259" key="9">
    <source>
        <dbReference type="Pfam" id="PF13954"/>
    </source>
</evidence>
<proteinExistence type="inferred from homology"/>
<comment type="caution">
    <text evidence="10">The sequence shown here is derived from an EMBL/GenBank/DDBJ whole genome shotgun (WGS) entry which is preliminary data.</text>
</comment>
<dbReference type="GO" id="GO:0015473">
    <property type="term" value="F:fimbrial usher porin activity"/>
    <property type="evidence" value="ECO:0007669"/>
    <property type="project" value="InterPro"/>
</dbReference>
<dbReference type="Pfam" id="PF00577">
    <property type="entry name" value="Usher"/>
    <property type="match status" value="1"/>
</dbReference>
<evidence type="ECO:0000256" key="7">
    <source>
        <dbReference type="ARBA" id="ARBA00023237"/>
    </source>
</evidence>
<dbReference type="GO" id="GO:0009279">
    <property type="term" value="C:cell outer membrane"/>
    <property type="evidence" value="ECO:0007669"/>
    <property type="project" value="UniProtKB-SubCell"/>
</dbReference>
<dbReference type="InterPro" id="IPR018030">
    <property type="entry name" value="Fimbrial_membr_usher_CS"/>
</dbReference>
<feature type="non-terminal residue" evidence="10">
    <location>
        <position position="1"/>
    </location>
</feature>
<gene>
    <name evidence="10" type="ORF">EIZ93_29075</name>
</gene>
<keyword evidence="4 8" id="KW-0812">Transmembrane</keyword>
<dbReference type="PANTHER" id="PTHR30451:SF4">
    <property type="entry name" value="OUTER MEMBRANE USHER PROTEIN YQIG-RELATED"/>
    <property type="match status" value="1"/>
</dbReference>
<dbReference type="PANTHER" id="PTHR30451">
    <property type="entry name" value="OUTER MEMBRANE USHER PROTEIN"/>
    <property type="match status" value="1"/>
</dbReference>
<feature type="domain" description="PapC N-terminal" evidence="9">
    <location>
        <begin position="1"/>
        <end position="33"/>
    </location>
</feature>
<reference evidence="10 11" key="1">
    <citation type="journal article" date="2019" name="Environ. Health Perspect.">
        <title>Inter-host Transmission of Carbapenemase-Producing Escherichia coli among Humans and Backyard Animals.</title>
        <authorList>
            <person name="Li J."/>
            <person name="Bi Z."/>
            <person name="Ma S."/>
            <person name="Chen B."/>
            <person name="Cai C."/>
            <person name="He J."/>
            <person name="Schwarz S."/>
            <person name="Sun C."/>
            <person name="Zhou Y."/>
            <person name="Yin J."/>
            <person name="Hulth A."/>
            <person name="Wang Y."/>
            <person name="Shen Z."/>
            <person name="Wang S."/>
            <person name="Wu C."/>
            <person name="Nilsson L.E."/>
            <person name="Walsh T.R."/>
            <person name="Borjesson S."/>
            <person name="Shen J."/>
            <person name="Sun Q."/>
            <person name="Wang Y."/>
        </authorList>
    </citation>
    <scope>NUCLEOTIDE SEQUENCE [LARGE SCALE GENOMIC DNA]</scope>
    <source>
        <strain evidence="10 11">A016f</strain>
    </source>
</reference>
<dbReference type="PROSITE" id="PS01151">
    <property type="entry name" value="FIMBRIAL_USHER"/>
    <property type="match status" value="1"/>
</dbReference>
<dbReference type="AlphaFoldDB" id="A0A5P0JHT3"/>
<evidence type="ECO:0000256" key="6">
    <source>
        <dbReference type="ARBA" id="ARBA00023136"/>
    </source>
</evidence>
<sequence>SIPQAWLAWHSENWAPPSTWKEGVAGVLMDYNLFASNYRPQDGSSSTNLNAYGTTGINAGSWRLRSDYQLNNTDSEDSHEQSGGISRTYLFRPLPQLGSKLTLGETDFSSNIFDGFSYTGAALASDDRMLPWELRGYAPQISGIAQTNATVTISQSGRVIYQKKVPPGPFIIDDLNQSVQGTLDVKVTEEDGRVNNFQVSAASTPFLTRQGQVRYKLAAGQPRPSMSHQTENETFFSNEVSWGMLSNTSLYGGLLLSGDDYHSAAMGIGQNMLWLGALSFDVTWASSHFDTQQDERGLSYRFNYSKQV</sequence>
<dbReference type="Gene3D" id="2.60.40.3110">
    <property type="match status" value="1"/>
</dbReference>
<keyword evidence="7 8" id="KW-0998">Cell outer membrane</keyword>
<evidence type="ECO:0000313" key="10">
    <source>
        <dbReference type="EMBL" id="MQK28159.1"/>
    </source>
</evidence>
<dbReference type="InterPro" id="IPR025885">
    <property type="entry name" value="PapC_N"/>
</dbReference>
<accession>A0A5P0JHT3</accession>
<evidence type="ECO:0000256" key="8">
    <source>
        <dbReference type="RuleBase" id="RU003884"/>
    </source>
</evidence>
<dbReference type="Pfam" id="PF13954">
    <property type="entry name" value="PapC_N"/>
    <property type="match status" value="1"/>
</dbReference>
<keyword evidence="5" id="KW-0732">Signal</keyword>
<evidence type="ECO:0000256" key="4">
    <source>
        <dbReference type="ARBA" id="ARBA00022692"/>
    </source>
</evidence>
<evidence type="ECO:0000256" key="3">
    <source>
        <dbReference type="ARBA" id="ARBA00022448"/>
    </source>
</evidence>
<dbReference type="FunFam" id="2.60.40.3110:FF:000001">
    <property type="entry name" value="Putative fimbrial outer membrane usher"/>
    <property type="match status" value="1"/>
</dbReference>
<protein>
    <submittedName>
        <fullName evidence="10">Fimbrial biogenesis outer membrane usher protein</fullName>
    </submittedName>
</protein>
<comment type="similarity">
    <text evidence="2 8">Belongs to the fimbrial export usher family.</text>
</comment>
<evidence type="ECO:0000313" key="11">
    <source>
        <dbReference type="Proteomes" id="UP000359125"/>
    </source>
</evidence>
<name>A0A5P0JHT3_ECOLX</name>
<keyword evidence="6 8" id="KW-0472">Membrane</keyword>
<feature type="non-terminal residue" evidence="10">
    <location>
        <position position="308"/>
    </location>
</feature>
<dbReference type="Proteomes" id="UP000359125">
    <property type="component" value="Unassembled WGS sequence"/>
</dbReference>
<organism evidence="10 11">
    <name type="scientific">Escherichia coli</name>
    <dbReference type="NCBI Taxonomy" id="562"/>
    <lineage>
        <taxon>Bacteria</taxon>
        <taxon>Pseudomonadati</taxon>
        <taxon>Pseudomonadota</taxon>
        <taxon>Gammaproteobacteria</taxon>
        <taxon>Enterobacterales</taxon>
        <taxon>Enterobacteriaceae</taxon>
        <taxon>Escherichia</taxon>
    </lineage>
</organism>
<evidence type="ECO:0000256" key="1">
    <source>
        <dbReference type="ARBA" id="ARBA00004571"/>
    </source>
</evidence>
<evidence type="ECO:0000256" key="5">
    <source>
        <dbReference type="ARBA" id="ARBA00022729"/>
    </source>
</evidence>
<dbReference type="InterPro" id="IPR000015">
    <property type="entry name" value="Fimb_usher"/>
</dbReference>
<keyword evidence="3 8" id="KW-0813">Transport</keyword>
<keyword evidence="8" id="KW-1029">Fimbrium biogenesis</keyword>
<dbReference type="EMBL" id="RYCF01000501">
    <property type="protein sequence ID" value="MQK28159.1"/>
    <property type="molecule type" value="Genomic_DNA"/>
</dbReference>
<comment type="subcellular location">
    <subcellularLocation>
        <location evidence="1 8">Cell outer membrane</location>
        <topology evidence="1 8">Multi-pass membrane protein</topology>
    </subcellularLocation>
</comment>